<evidence type="ECO:0000313" key="3">
    <source>
        <dbReference type="Proteomes" id="UP001168902"/>
    </source>
</evidence>
<proteinExistence type="predicted"/>
<name>A0ABT8UZW2_9GAMM</name>
<dbReference type="RefSeq" id="WP_081401931.1">
    <property type="nucleotide sequence ID" value="NZ_KE007346.1"/>
</dbReference>
<reference evidence="2 3" key="1">
    <citation type="submission" date="2023-07" db="EMBL/GenBank/DDBJ databases">
        <title>A novel proteolytic Acinetobacter species.</title>
        <authorList>
            <person name="Nemec A."/>
            <person name="Radolfova-Krizova L."/>
        </authorList>
    </citation>
    <scope>NUCLEOTIDE SEQUENCE [LARGE SCALE GENOMIC DNA]</scope>
    <source>
        <strain evidence="2 3">NIPH 1865</strain>
    </source>
</reference>
<keyword evidence="3" id="KW-1185">Reference proteome</keyword>
<comment type="caution">
    <text evidence="2">The sequence shown here is derived from an EMBL/GenBank/DDBJ whole genome shotgun (WGS) entry which is preliminary data.</text>
</comment>
<dbReference type="Proteomes" id="UP001168902">
    <property type="component" value="Unassembled WGS sequence"/>
</dbReference>
<gene>
    <name evidence="2" type="ORF">Q3V53_15625</name>
</gene>
<dbReference type="InterPro" id="IPR024973">
    <property type="entry name" value="ESPR"/>
</dbReference>
<evidence type="ECO:0000313" key="2">
    <source>
        <dbReference type="EMBL" id="MDO3658599.1"/>
    </source>
</evidence>
<organism evidence="2 3">
    <name type="scientific">Acinetobacter genomosp. 15BJ</name>
    <dbReference type="NCBI Taxonomy" id="106651"/>
    <lineage>
        <taxon>Bacteria</taxon>
        <taxon>Pseudomonadati</taxon>
        <taxon>Pseudomonadota</taxon>
        <taxon>Gammaproteobacteria</taxon>
        <taxon>Moraxellales</taxon>
        <taxon>Moraxellaceae</taxon>
        <taxon>Acinetobacter</taxon>
    </lineage>
</organism>
<protein>
    <submittedName>
        <fullName evidence="2">ESPR-type extended signal peptide-containing protein</fullName>
    </submittedName>
</protein>
<accession>A0ABT8UZW2</accession>
<feature type="domain" description="ESPR" evidence="1">
    <location>
        <begin position="1"/>
        <end position="43"/>
    </location>
</feature>
<dbReference type="EMBL" id="JAUMJH010000043">
    <property type="protein sequence ID" value="MDO3658599.1"/>
    <property type="molecule type" value="Genomic_DNA"/>
</dbReference>
<dbReference type="Pfam" id="PF13018">
    <property type="entry name" value="ESPR"/>
    <property type="match status" value="1"/>
</dbReference>
<evidence type="ECO:0000259" key="1">
    <source>
        <dbReference type="Pfam" id="PF13018"/>
    </source>
</evidence>
<sequence>MNKVYKVVWNASIGAWVATSELAKSKTKTKSKVLVIRSLAMLLMVQL</sequence>